<dbReference type="RefSeq" id="WP_212920951.1">
    <property type="nucleotide sequence ID" value="NZ_BORP01000003.1"/>
</dbReference>
<feature type="domain" description="Activator of Hsp90 ATPase homologue 1/2-like C-terminal" evidence="2">
    <location>
        <begin position="14"/>
        <end position="120"/>
    </location>
</feature>
<dbReference type="SUPFAM" id="SSF55961">
    <property type="entry name" value="Bet v1-like"/>
    <property type="match status" value="1"/>
</dbReference>
<gene>
    <name evidence="3" type="ORF">J43TS3_20940</name>
</gene>
<organism evidence="3 4">
    <name type="scientific">Ornithinibacillus bavariensis</name>
    <dbReference type="NCBI Taxonomy" id="545502"/>
    <lineage>
        <taxon>Bacteria</taxon>
        <taxon>Bacillati</taxon>
        <taxon>Bacillota</taxon>
        <taxon>Bacilli</taxon>
        <taxon>Bacillales</taxon>
        <taxon>Bacillaceae</taxon>
        <taxon>Ornithinibacillus</taxon>
    </lineage>
</organism>
<evidence type="ECO:0000259" key="2">
    <source>
        <dbReference type="Pfam" id="PF08327"/>
    </source>
</evidence>
<evidence type="ECO:0000313" key="4">
    <source>
        <dbReference type="Proteomes" id="UP000676917"/>
    </source>
</evidence>
<comment type="caution">
    <text evidence="3">The sequence shown here is derived from an EMBL/GenBank/DDBJ whole genome shotgun (WGS) entry which is preliminary data.</text>
</comment>
<evidence type="ECO:0000313" key="3">
    <source>
        <dbReference type="EMBL" id="GIO27483.1"/>
    </source>
</evidence>
<dbReference type="Gene3D" id="3.30.530.20">
    <property type="match status" value="1"/>
</dbReference>
<comment type="similarity">
    <text evidence="1">Belongs to the AHA1 family.</text>
</comment>
<reference evidence="3" key="1">
    <citation type="submission" date="2021-03" db="EMBL/GenBank/DDBJ databases">
        <title>Antimicrobial resistance genes in bacteria isolated from Japanese honey, and their potential for conferring macrolide and lincosamide resistance in the American foulbrood pathogen Paenibacillus larvae.</title>
        <authorList>
            <person name="Okamoto M."/>
            <person name="Kumagai M."/>
            <person name="Kanamori H."/>
            <person name="Takamatsu D."/>
        </authorList>
    </citation>
    <scope>NUCLEOTIDE SEQUENCE</scope>
    <source>
        <strain evidence="3">J43TS3</strain>
    </source>
</reference>
<dbReference type="Pfam" id="PF08327">
    <property type="entry name" value="AHSA1"/>
    <property type="match status" value="1"/>
</dbReference>
<sequence>MEEIRCYSFESELDANIDLVFECLSKDKHVLKWNSQIIENIFDGNENDLGEGSTFITRQKIGKKVYELEGIYTKYETPYYVNVETKTKEGLSKTEYILRETPEGTHFTVNVYLVPSNWTYKIITKMLKWSFKFIYDDQFNSFIEYVYQMEYERNE</sequence>
<dbReference type="EMBL" id="BORP01000003">
    <property type="protein sequence ID" value="GIO27483.1"/>
    <property type="molecule type" value="Genomic_DNA"/>
</dbReference>
<name>A0A919XBD6_9BACI</name>
<dbReference type="Proteomes" id="UP000676917">
    <property type="component" value="Unassembled WGS sequence"/>
</dbReference>
<keyword evidence="4" id="KW-1185">Reference proteome</keyword>
<dbReference type="CDD" id="cd07812">
    <property type="entry name" value="SRPBCC"/>
    <property type="match status" value="1"/>
</dbReference>
<dbReference type="InterPro" id="IPR013538">
    <property type="entry name" value="ASHA1/2-like_C"/>
</dbReference>
<protein>
    <recommendedName>
        <fullName evidence="2">Activator of Hsp90 ATPase homologue 1/2-like C-terminal domain-containing protein</fullName>
    </recommendedName>
</protein>
<accession>A0A919XBD6</accession>
<dbReference type="AlphaFoldDB" id="A0A919XBD6"/>
<proteinExistence type="inferred from homology"/>
<dbReference type="InterPro" id="IPR023393">
    <property type="entry name" value="START-like_dom_sf"/>
</dbReference>
<evidence type="ECO:0000256" key="1">
    <source>
        <dbReference type="ARBA" id="ARBA00006817"/>
    </source>
</evidence>